<dbReference type="EMBL" id="JBEAAL010000020">
    <property type="protein sequence ID" value="MEQ1407764.1"/>
    <property type="molecule type" value="Genomic_DNA"/>
</dbReference>
<evidence type="ECO:0000256" key="1">
    <source>
        <dbReference type="SAM" id="MobiDB-lite"/>
    </source>
</evidence>
<reference evidence="3 4" key="1">
    <citation type="submission" date="2024-05" db="EMBL/GenBank/DDBJ databases">
        <title>Neorhizobium sp. Rsf11, a plant growth promoting and heavy metal resistant PAH-degrader.</title>
        <authorList>
            <person name="Golubev S.N."/>
            <person name="Muratova A.Y."/>
            <person name="Markelova M.I."/>
        </authorList>
    </citation>
    <scope>NUCLEOTIDE SEQUENCE [LARGE SCALE GENOMIC DNA]</scope>
    <source>
        <strain evidence="3 4">Rsf11</strain>
    </source>
</reference>
<protein>
    <recommendedName>
        <fullName evidence="5">Exopolysaccharide production protein YjbE</fullName>
    </recommendedName>
</protein>
<evidence type="ECO:0000256" key="2">
    <source>
        <dbReference type="SAM" id="SignalP"/>
    </source>
</evidence>
<comment type="caution">
    <text evidence="3">The sequence shown here is derived from an EMBL/GenBank/DDBJ whole genome shotgun (WGS) entry which is preliminary data.</text>
</comment>
<feature type="chain" id="PRO_5046395878" description="Exopolysaccharide production protein YjbE" evidence="2">
    <location>
        <begin position="24"/>
        <end position="116"/>
    </location>
</feature>
<feature type="region of interest" description="Disordered" evidence="1">
    <location>
        <begin position="29"/>
        <end position="116"/>
    </location>
</feature>
<accession>A0ABV0M9U3</accession>
<evidence type="ECO:0000313" key="4">
    <source>
        <dbReference type="Proteomes" id="UP001496627"/>
    </source>
</evidence>
<dbReference type="Proteomes" id="UP001496627">
    <property type="component" value="Unassembled WGS sequence"/>
</dbReference>
<feature type="compositionally biased region" description="Low complexity" evidence="1">
    <location>
        <begin position="53"/>
        <end position="69"/>
    </location>
</feature>
<evidence type="ECO:0008006" key="5">
    <source>
        <dbReference type="Google" id="ProtNLM"/>
    </source>
</evidence>
<feature type="compositionally biased region" description="Polar residues" evidence="1">
    <location>
        <begin position="30"/>
        <end position="39"/>
    </location>
</feature>
<organism evidence="3 4">
    <name type="scientific">Neorhizobium phenanthreniclasticum</name>
    <dbReference type="NCBI Taxonomy" id="3157917"/>
    <lineage>
        <taxon>Bacteria</taxon>
        <taxon>Pseudomonadati</taxon>
        <taxon>Pseudomonadota</taxon>
        <taxon>Alphaproteobacteria</taxon>
        <taxon>Hyphomicrobiales</taxon>
        <taxon>Rhizobiaceae</taxon>
        <taxon>Rhizobium/Agrobacterium group</taxon>
        <taxon>Neorhizobium</taxon>
    </lineage>
</organism>
<dbReference type="RefSeq" id="WP_348864136.1">
    <property type="nucleotide sequence ID" value="NZ_JBEAAL010000020.1"/>
</dbReference>
<feature type="signal peptide" evidence="2">
    <location>
        <begin position="1"/>
        <end position="23"/>
    </location>
</feature>
<keyword evidence="2" id="KW-0732">Signal</keyword>
<evidence type="ECO:0000313" key="3">
    <source>
        <dbReference type="EMBL" id="MEQ1407764.1"/>
    </source>
</evidence>
<name>A0ABV0M9U3_9HYPH</name>
<keyword evidence="4" id="KW-1185">Reference proteome</keyword>
<proteinExistence type="predicted"/>
<sequence length="116" mass="11845">MKRTISISAAIALAAFSYTPSLAKCHDVTGSVNKDSQTGIAKDGTHVPLEGNSGSQTKTETSTGTTTTSADALPKTPQKDGANMPMGESRNLATSGQDVAAQQKGDETAAAQDKCD</sequence>
<gene>
    <name evidence="3" type="ORF">ABK249_22855</name>
</gene>